<dbReference type="InterPro" id="IPR040079">
    <property type="entry name" value="Glutathione_S-Trfase"/>
</dbReference>
<dbReference type="AlphaFoldDB" id="A0A6G1SEW0"/>
<evidence type="ECO:0000259" key="8">
    <source>
        <dbReference type="PROSITE" id="PS50405"/>
    </source>
</evidence>
<comment type="function">
    <text evidence="1">Conjugation of reduced glutathione to a wide number of exogenous and endogenous hydrophobic electrophiles.</text>
</comment>
<evidence type="ECO:0000256" key="4">
    <source>
        <dbReference type="ARBA" id="ARBA00012452"/>
    </source>
</evidence>
<dbReference type="Pfam" id="PF14497">
    <property type="entry name" value="GST_C_3"/>
    <property type="match status" value="1"/>
</dbReference>
<evidence type="ECO:0000259" key="7">
    <source>
        <dbReference type="PROSITE" id="PS50404"/>
    </source>
</evidence>
<protein>
    <recommendedName>
        <fullName evidence="4">glutathione transferase</fullName>
        <ecNumber evidence="4">2.5.1.18</ecNumber>
    </recommendedName>
</protein>
<dbReference type="CDD" id="cd03075">
    <property type="entry name" value="GST_N_Mu"/>
    <property type="match status" value="1"/>
</dbReference>
<name>A0A6G1SEW0_9ACAR</name>
<dbReference type="InterPro" id="IPR004046">
    <property type="entry name" value="GST_C"/>
</dbReference>
<accession>A0A6G1SEW0</accession>
<evidence type="ECO:0000256" key="6">
    <source>
        <dbReference type="ARBA" id="ARBA00047960"/>
    </source>
</evidence>
<sequence length="245" mass="28026">MAPVLGYWKIRGLATPIRLLLEQAGADYEEKLYECGPPPDFDRSSWLNEKFTLGLDFPNLPYYMDDDVKLSQSHVILRYLARKHKLNGHNEQESVRTDLVATQALEYHIDYARTMAYNPEHEKNKETYEKNLADRLKALAEFLGDRQFVAGDHVTYGDFVLYEYLEGQNFYKPGVLKDYPVLEKFVGRINELESVKRYFSSAGAIEAPFNAAPAYIGGPYSDQMANIPFNGAFFGGQYSDLMSKK</sequence>
<comment type="similarity">
    <text evidence="2">Belongs to the GST superfamily. Mu family.</text>
</comment>
<dbReference type="PROSITE" id="PS50405">
    <property type="entry name" value="GST_CTER"/>
    <property type="match status" value="1"/>
</dbReference>
<dbReference type="GO" id="GO:0006749">
    <property type="term" value="P:glutathione metabolic process"/>
    <property type="evidence" value="ECO:0007669"/>
    <property type="project" value="TreeGrafter"/>
</dbReference>
<feature type="domain" description="GST N-terminal" evidence="7">
    <location>
        <begin position="1"/>
        <end position="88"/>
    </location>
</feature>
<evidence type="ECO:0000256" key="2">
    <source>
        <dbReference type="ARBA" id="ARBA00005861"/>
    </source>
</evidence>
<evidence type="ECO:0000256" key="1">
    <source>
        <dbReference type="ARBA" id="ARBA00003701"/>
    </source>
</evidence>
<organism evidence="9">
    <name type="scientific">Aceria tosichella</name>
    <name type="common">wheat curl mite</name>
    <dbReference type="NCBI Taxonomy" id="561515"/>
    <lineage>
        <taxon>Eukaryota</taxon>
        <taxon>Metazoa</taxon>
        <taxon>Ecdysozoa</taxon>
        <taxon>Arthropoda</taxon>
        <taxon>Chelicerata</taxon>
        <taxon>Arachnida</taxon>
        <taxon>Acari</taxon>
        <taxon>Acariformes</taxon>
        <taxon>Trombidiformes</taxon>
        <taxon>Prostigmata</taxon>
        <taxon>Eupodina</taxon>
        <taxon>Eriophyoidea</taxon>
        <taxon>Eriophyidae</taxon>
        <taxon>Eriophyinae</taxon>
        <taxon>Aceriini</taxon>
        <taxon>Aceria</taxon>
    </lineage>
</organism>
<feature type="domain" description="GST C-terminal" evidence="8">
    <location>
        <begin position="90"/>
        <end position="209"/>
    </location>
</feature>
<dbReference type="InterPro" id="IPR003081">
    <property type="entry name" value="GST_mu"/>
</dbReference>
<dbReference type="SUPFAM" id="SSF47616">
    <property type="entry name" value="GST C-terminal domain-like"/>
    <property type="match status" value="1"/>
</dbReference>
<dbReference type="Gene3D" id="3.40.30.10">
    <property type="entry name" value="Glutaredoxin"/>
    <property type="match status" value="1"/>
</dbReference>
<dbReference type="PRINTS" id="PR01267">
    <property type="entry name" value="GSTRNSFRASEM"/>
</dbReference>
<keyword evidence="5 9" id="KW-0808">Transferase</keyword>
<dbReference type="InterPro" id="IPR036282">
    <property type="entry name" value="Glutathione-S-Trfase_C_sf"/>
</dbReference>
<dbReference type="PANTHER" id="PTHR11571">
    <property type="entry name" value="GLUTATHIONE S-TRANSFERASE"/>
    <property type="match status" value="1"/>
</dbReference>
<dbReference type="EMBL" id="GGYP01004167">
    <property type="protein sequence ID" value="MDE48938.1"/>
    <property type="molecule type" value="Transcribed_RNA"/>
</dbReference>
<dbReference type="GO" id="GO:0004364">
    <property type="term" value="F:glutathione transferase activity"/>
    <property type="evidence" value="ECO:0007669"/>
    <property type="project" value="UniProtKB-EC"/>
</dbReference>
<reference evidence="9" key="1">
    <citation type="submission" date="2018-10" db="EMBL/GenBank/DDBJ databases">
        <title>Transcriptome assembly of Aceria tosichella (Wheat curl mite) Type 2.</title>
        <authorList>
            <person name="Scully E.D."/>
            <person name="Geib S.M."/>
            <person name="Palmer N.A."/>
            <person name="Gupta A.K."/>
            <person name="Sarath G."/>
            <person name="Tatineni S."/>
        </authorList>
    </citation>
    <scope>NUCLEOTIDE SEQUENCE</scope>
    <source>
        <strain evidence="9">LincolnNE</strain>
    </source>
</reference>
<dbReference type="SFLD" id="SFLDG01205">
    <property type="entry name" value="AMPS.1"/>
    <property type="match status" value="1"/>
</dbReference>
<comment type="subunit">
    <text evidence="3">Homodimer.</text>
</comment>
<dbReference type="EC" id="2.5.1.18" evidence="4"/>
<dbReference type="GO" id="GO:0042178">
    <property type="term" value="P:xenobiotic catabolic process"/>
    <property type="evidence" value="ECO:0007669"/>
    <property type="project" value="UniProtKB-ARBA"/>
</dbReference>
<dbReference type="SFLD" id="SFLDS00019">
    <property type="entry name" value="Glutathione_Transferase_(cytos"/>
    <property type="match status" value="1"/>
</dbReference>
<dbReference type="SFLD" id="SFLDG00363">
    <property type="entry name" value="AMPS_(cytGST):_Alpha-__Mu-__Pi"/>
    <property type="match status" value="1"/>
</dbReference>
<dbReference type="PANTHER" id="PTHR11571:SF222">
    <property type="entry name" value="GLUTATHIONE TRANSFERASE"/>
    <property type="match status" value="1"/>
</dbReference>
<evidence type="ECO:0000313" key="9">
    <source>
        <dbReference type="EMBL" id="MDE48938.1"/>
    </source>
</evidence>
<dbReference type="Pfam" id="PF02798">
    <property type="entry name" value="GST_N"/>
    <property type="match status" value="1"/>
</dbReference>
<dbReference type="InterPro" id="IPR010987">
    <property type="entry name" value="Glutathione-S-Trfase_C-like"/>
</dbReference>
<evidence type="ECO:0000256" key="5">
    <source>
        <dbReference type="ARBA" id="ARBA00022679"/>
    </source>
</evidence>
<comment type="catalytic activity">
    <reaction evidence="6">
        <text>RX + glutathione = an S-substituted glutathione + a halide anion + H(+)</text>
        <dbReference type="Rhea" id="RHEA:16437"/>
        <dbReference type="ChEBI" id="CHEBI:15378"/>
        <dbReference type="ChEBI" id="CHEBI:16042"/>
        <dbReference type="ChEBI" id="CHEBI:17792"/>
        <dbReference type="ChEBI" id="CHEBI:57925"/>
        <dbReference type="ChEBI" id="CHEBI:90779"/>
        <dbReference type="EC" id="2.5.1.18"/>
    </reaction>
</comment>
<dbReference type="InterPro" id="IPR036249">
    <property type="entry name" value="Thioredoxin-like_sf"/>
</dbReference>
<dbReference type="PROSITE" id="PS50404">
    <property type="entry name" value="GST_NTER"/>
    <property type="match status" value="1"/>
</dbReference>
<dbReference type="GO" id="GO:0042802">
    <property type="term" value="F:identical protein binding"/>
    <property type="evidence" value="ECO:0007669"/>
    <property type="project" value="UniProtKB-ARBA"/>
</dbReference>
<dbReference type="InterPro" id="IPR004045">
    <property type="entry name" value="Glutathione_S-Trfase_N"/>
</dbReference>
<dbReference type="InterPro" id="IPR050213">
    <property type="entry name" value="GST_superfamily"/>
</dbReference>
<proteinExistence type="inferred from homology"/>
<dbReference type="FunFam" id="3.40.30.10:FF:000019">
    <property type="entry name" value="Glutathione S-transferase Mu"/>
    <property type="match status" value="1"/>
</dbReference>
<dbReference type="Gene3D" id="1.20.1050.10">
    <property type="match status" value="1"/>
</dbReference>
<evidence type="ECO:0000256" key="3">
    <source>
        <dbReference type="ARBA" id="ARBA00011738"/>
    </source>
</evidence>
<dbReference type="FunFam" id="1.20.1050.10:FF:000101">
    <property type="entry name" value="Glutathione S-transferase Mu 4"/>
    <property type="match status" value="1"/>
</dbReference>
<gene>
    <name evidence="9" type="primary">Gstm1_1</name>
    <name evidence="9" type="ORF">g.18222</name>
</gene>
<dbReference type="SUPFAM" id="SSF52833">
    <property type="entry name" value="Thioredoxin-like"/>
    <property type="match status" value="1"/>
</dbReference>